<organism evidence="1 2">
    <name type="scientific">Aaosphaeria arxii CBS 175.79</name>
    <dbReference type="NCBI Taxonomy" id="1450172"/>
    <lineage>
        <taxon>Eukaryota</taxon>
        <taxon>Fungi</taxon>
        <taxon>Dikarya</taxon>
        <taxon>Ascomycota</taxon>
        <taxon>Pezizomycotina</taxon>
        <taxon>Dothideomycetes</taxon>
        <taxon>Pleosporomycetidae</taxon>
        <taxon>Pleosporales</taxon>
        <taxon>Pleosporales incertae sedis</taxon>
        <taxon>Aaosphaeria</taxon>
    </lineage>
</organism>
<dbReference type="AlphaFoldDB" id="A0A6A5XG58"/>
<dbReference type="Proteomes" id="UP000799778">
    <property type="component" value="Unassembled WGS sequence"/>
</dbReference>
<accession>A0A6A5XG58</accession>
<proteinExistence type="predicted"/>
<dbReference type="EMBL" id="ML978073">
    <property type="protein sequence ID" value="KAF2011817.1"/>
    <property type="molecule type" value="Genomic_DNA"/>
</dbReference>
<evidence type="ECO:0000313" key="2">
    <source>
        <dbReference type="Proteomes" id="UP000799778"/>
    </source>
</evidence>
<dbReference type="GeneID" id="54279928"/>
<protein>
    <recommendedName>
        <fullName evidence="3">RING-type domain-containing protein</fullName>
    </recommendedName>
</protein>
<name>A0A6A5XG58_9PLEO</name>
<keyword evidence="2" id="KW-1185">Reference proteome</keyword>
<evidence type="ECO:0008006" key="3">
    <source>
        <dbReference type="Google" id="ProtNLM"/>
    </source>
</evidence>
<dbReference type="RefSeq" id="XP_033380156.1">
    <property type="nucleotide sequence ID" value="XM_033522531.1"/>
</dbReference>
<sequence>MTWICCETDCNETNEAEKSECQNPNCKHKKCAQCTANQTKDVQSPLRTDCSSKESEGWFCCYCAGFCDIFMAYCPTCTHVMCSQCTFGTSERHGNTHLRPECERIGLLE</sequence>
<gene>
    <name evidence="1" type="ORF">BU24DRAFT_264317</name>
</gene>
<reference evidence="1" key="1">
    <citation type="journal article" date="2020" name="Stud. Mycol.">
        <title>101 Dothideomycetes genomes: a test case for predicting lifestyles and emergence of pathogens.</title>
        <authorList>
            <person name="Haridas S."/>
            <person name="Albert R."/>
            <person name="Binder M."/>
            <person name="Bloem J."/>
            <person name="Labutti K."/>
            <person name="Salamov A."/>
            <person name="Andreopoulos B."/>
            <person name="Baker S."/>
            <person name="Barry K."/>
            <person name="Bills G."/>
            <person name="Bluhm B."/>
            <person name="Cannon C."/>
            <person name="Castanera R."/>
            <person name="Culley D."/>
            <person name="Daum C."/>
            <person name="Ezra D."/>
            <person name="Gonzalez J."/>
            <person name="Henrissat B."/>
            <person name="Kuo A."/>
            <person name="Liang C."/>
            <person name="Lipzen A."/>
            <person name="Lutzoni F."/>
            <person name="Magnuson J."/>
            <person name="Mondo S."/>
            <person name="Nolan M."/>
            <person name="Ohm R."/>
            <person name="Pangilinan J."/>
            <person name="Park H.-J."/>
            <person name="Ramirez L."/>
            <person name="Alfaro M."/>
            <person name="Sun H."/>
            <person name="Tritt A."/>
            <person name="Yoshinaga Y."/>
            <person name="Zwiers L.-H."/>
            <person name="Turgeon B."/>
            <person name="Goodwin S."/>
            <person name="Spatafora J."/>
            <person name="Crous P."/>
            <person name="Grigoriev I."/>
        </authorList>
    </citation>
    <scope>NUCLEOTIDE SEQUENCE</scope>
    <source>
        <strain evidence="1">CBS 175.79</strain>
    </source>
</reference>
<evidence type="ECO:0000313" key="1">
    <source>
        <dbReference type="EMBL" id="KAF2011817.1"/>
    </source>
</evidence>